<evidence type="ECO:0000313" key="3">
    <source>
        <dbReference type="Proteomes" id="UP000326678"/>
    </source>
</evidence>
<feature type="transmembrane region" description="Helical" evidence="1">
    <location>
        <begin position="17"/>
        <end position="36"/>
    </location>
</feature>
<reference evidence="2 3" key="1">
    <citation type="submission" date="2019-10" db="EMBL/GenBank/DDBJ databases">
        <title>Genomic and transcriptomic insights into the perfect genentic adaptation of a filamentous nitrogen-fixing cyanobacterium to rice fields.</title>
        <authorList>
            <person name="Chen Z."/>
        </authorList>
    </citation>
    <scope>NUCLEOTIDE SEQUENCE [LARGE SCALE GENOMIC DNA]</scope>
    <source>
        <strain evidence="2">CCNUC1</strain>
    </source>
</reference>
<dbReference type="AlphaFoldDB" id="A0A5P8W5N3"/>
<gene>
    <name evidence="2" type="ORF">GXM_05539</name>
</gene>
<keyword evidence="1" id="KW-0812">Transmembrane</keyword>
<dbReference type="KEGG" id="nsh:GXM_05539"/>
<evidence type="ECO:0000256" key="1">
    <source>
        <dbReference type="SAM" id="Phobius"/>
    </source>
</evidence>
<feature type="transmembrane region" description="Helical" evidence="1">
    <location>
        <begin position="237"/>
        <end position="259"/>
    </location>
</feature>
<keyword evidence="1" id="KW-0472">Membrane</keyword>
<feature type="transmembrane region" description="Helical" evidence="1">
    <location>
        <begin position="56"/>
        <end position="75"/>
    </location>
</feature>
<sequence length="306" mass="35860">MPTKFLESLGGKLAENWAANILTPAFVFWMGGLLAWVSRFGRKPLEDWLKQQPESLLIAVMVTGLLMIAVSAFVVQKFDLSVLRFLEGYWSRWLQPLRRWMIQQQEHDFKRKDKRWQTLADKKDKQVISNEELEEYVTLDGQLMQFPSQFNRLMPTKLGNILRAAESRPYDKYGLDAVICWSRLWLVLPDGVKKELQEARSSLNTAARFWLWSLLFIVWTVWVWWAVPAALLGLIFAYYWTVDAAGVYCSLLESAFDLYRLELYKSLRWPIPINPKQEQESGKQLTIYLLRGSDQDRPIFTPLKDK</sequence>
<keyword evidence="3" id="KW-1185">Reference proteome</keyword>
<accession>A0A5P8W5N3</accession>
<protein>
    <submittedName>
        <fullName evidence="2">Uncharacterized protein</fullName>
    </submittedName>
</protein>
<keyword evidence="1" id="KW-1133">Transmembrane helix</keyword>
<evidence type="ECO:0000313" key="2">
    <source>
        <dbReference type="EMBL" id="QFS48047.1"/>
    </source>
</evidence>
<feature type="transmembrane region" description="Helical" evidence="1">
    <location>
        <begin position="209"/>
        <end position="231"/>
    </location>
</feature>
<dbReference type="EMBL" id="CP045226">
    <property type="protein sequence ID" value="QFS48047.1"/>
    <property type="molecule type" value="Genomic_DNA"/>
</dbReference>
<organism evidence="2 3">
    <name type="scientific">Nostoc sphaeroides CCNUC1</name>
    <dbReference type="NCBI Taxonomy" id="2653204"/>
    <lineage>
        <taxon>Bacteria</taxon>
        <taxon>Bacillati</taxon>
        <taxon>Cyanobacteriota</taxon>
        <taxon>Cyanophyceae</taxon>
        <taxon>Nostocales</taxon>
        <taxon>Nostocaceae</taxon>
        <taxon>Nostoc</taxon>
    </lineage>
</organism>
<dbReference type="Proteomes" id="UP000326678">
    <property type="component" value="Chromosome Gxm1"/>
</dbReference>
<name>A0A5P8W5N3_9NOSO</name>
<proteinExistence type="predicted"/>
<dbReference type="RefSeq" id="WP_152590035.1">
    <property type="nucleotide sequence ID" value="NZ_CP045226.1"/>
</dbReference>